<keyword evidence="2" id="KW-0489">Methyltransferase</keyword>
<dbReference type="GO" id="GO:0003677">
    <property type="term" value="F:DNA binding"/>
    <property type="evidence" value="ECO:0007669"/>
    <property type="project" value="InterPro"/>
</dbReference>
<comment type="caution">
    <text evidence="5">The sequence shown here is derived from an EMBL/GenBank/DDBJ whole genome shotgun (WGS) entry which is preliminary data.</text>
</comment>
<evidence type="ECO:0000259" key="4">
    <source>
        <dbReference type="Pfam" id="PF01555"/>
    </source>
</evidence>
<dbReference type="PATRIC" id="fig|1698259.3.peg.1192"/>
<feature type="domain" description="DNA methylase N-4/N-6" evidence="4">
    <location>
        <begin position="53"/>
        <end position="131"/>
    </location>
</feature>
<comment type="similarity">
    <text evidence="1">Belongs to the N(4)/N(6)-methyltransferase family.</text>
</comment>
<evidence type="ECO:0000256" key="1">
    <source>
        <dbReference type="ARBA" id="ARBA00006594"/>
    </source>
</evidence>
<dbReference type="Pfam" id="PF01555">
    <property type="entry name" value="N6_N4_Mtase"/>
    <property type="match status" value="1"/>
</dbReference>
<organism evidence="5 6">
    <name type="scientific">candidate division MSBL1 archaeon SCGC-AAA259A05</name>
    <dbReference type="NCBI Taxonomy" id="1698259"/>
    <lineage>
        <taxon>Archaea</taxon>
        <taxon>Methanobacteriati</taxon>
        <taxon>Methanobacteriota</taxon>
        <taxon>candidate division MSBL1</taxon>
    </lineage>
</organism>
<evidence type="ECO:0000256" key="3">
    <source>
        <dbReference type="ARBA" id="ARBA00022679"/>
    </source>
</evidence>
<dbReference type="GO" id="GO:0008170">
    <property type="term" value="F:N-methyltransferase activity"/>
    <property type="evidence" value="ECO:0007669"/>
    <property type="project" value="InterPro"/>
</dbReference>
<evidence type="ECO:0000313" key="6">
    <source>
        <dbReference type="Proteomes" id="UP000070163"/>
    </source>
</evidence>
<protein>
    <recommendedName>
        <fullName evidence="4">DNA methylase N-4/N-6 domain-containing protein</fullName>
    </recommendedName>
</protein>
<proteinExistence type="inferred from homology"/>
<dbReference type="InterPro" id="IPR029063">
    <property type="entry name" value="SAM-dependent_MTases_sf"/>
</dbReference>
<dbReference type="Gene3D" id="3.40.50.150">
    <property type="entry name" value="Vaccinia Virus protein VP39"/>
    <property type="match status" value="2"/>
</dbReference>
<gene>
    <name evidence="5" type="ORF">AKJ57_04385</name>
</gene>
<keyword evidence="3" id="KW-0808">Transferase</keyword>
<sequence>MPESNGYDPKPIEKYFPIAEVNKIADKESKAKRYYRPVYTMHKWWARRLGSVFKTILLYSLADENIKIIEDSQKSLTKKDWSGDPEELWDFYLEDVNFDGKTVLDPFFGGGTTIVEALRMGCNVVGKELNPVAWFVTKKEIEPVDPDKLEEAFEKLKKEIAPEIKEYYKTTCPECGEEADAMYYFWIKEIKCLNCNQTIPLFKGYVLASSRSSNDDFHWVICPKCENLFKSENYNEENSCPRCKNKFNPNKDRNTTGRYYICPNCGQKEEIIENIRRNGKPEERMYAVEFYCENCDENNNENLVNGKGYKEIDEKDKNLFKQAEAKFEEIKNDLPVPQQKVPPGQKTRELKNHGYNYFKDMFNKRQLLNLGTLLNQILRLRDKKEKELLLLTFSYMLEYQNMLCEYNRGKNHLYNLFRRHAYHPSLNPVENTVWGCKYGSVDFEKSFEKIKRGTNYALSPYERYIENNETEKKETKTPIRGDFTENFENLGKKGNTLLLCGDSSYLPIPEKSVDAIITDPPYFDNVMYSELSDFYYVWLREGLKEDYEYFNAKLTPKNSEVIKNPVQNKEDKDFITGLTRIFSESNSKLREDGILAFTFHHAKTEAWASVLKSVLESGFYVTAVYPIQAEMGTSMHIHEKGNIEYDMIIVCRKRKKELAEKSWEGLHDQIYLKARETIKNLEKRGKRITQGDMFVVAMGKCLEEYSKYYPNVVRNGEQVNVKTALKEIREIVDSQFMSGKFDEFERKLDTPSAAYLSFIAGRGDSISYNTLNKELQQRAVSIEDLINWGLVKKEGSQVVKLSLEERAEEIENKKESQINAIERAHYIQHLKKEGNLAKEIEKWADDISVKALEELSKVENKKELHELAEYTEKKIGEPSLESFTR</sequence>
<dbReference type="GO" id="GO:0032259">
    <property type="term" value="P:methylation"/>
    <property type="evidence" value="ECO:0007669"/>
    <property type="project" value="UniProtKB-KW"/>
</dbReference>
<dbReference type="EMBL" id="LHXJ01000053">
    <property type="protein sequence ID" value="KXA90170.1"/>
    <property type="molecule type" value="Genomic_DNA"/>
</dbReference>
<reference evidence="5 6" key="1">
    <citation type="journal article" date="2016" name="Sci. Rep.">
        <title>Metabolic traits of an uncultured archaeal lineage -MSBL1- from brine pools of the Red Sea.</title>
        <authorList>
            <person name="Mwirichia R."/>
            <person name="Alam I."/>
            <person name="Rashid M."/>
            <person name="Vinu M."/>
            <person name="Ba-Alawi W."/>
            <person name="Anthony Kamau A."/>
            <person name="Kamanda Ngugi D."/>
            <person name="Goker M."/>
            <person name="Klenk H.P."/>
            <person name="Bajic V."/>
            <person name="Stingl U."/>
        </authorList>
    </citation>
    <scope>NUCLEOTIDE SEQUENCE [LARGE SCALE GENOMIC DNA]</scope>
    <source>
        <strain evidence="5">SCGC-AAA259A05</strain>
    </source>
</reference>
<dbReference type="AlphaFoldDB" id="A0A133U7K8"/>
<evidence type="ECO:0000313" key="5">
    <source>
        <dbReference type="EMBL" id="KXA90170.1"/>
    </source>
</evidence>
<evidence type="ECO:0000256" key="2">
    <source>
        <dbReference type="ARBA" id="ARBA00022603"/>
    </source>
</evidence>
<dbReference type="InterPro" id="IPR002941">
    <property type="entry name" value="DNA_methylase_N4/N6"/>
</dbReference>
<name>A0A133U7K8_9EURY</name>
<accession>A0A133U7K8</accession>
<dbReference type="Proteomes" id="UP000070163">
    <property type="component" value="Unassembled WGS sequence"/>
</dbReference>
<dbReference type="PROSITE" id="PS00092">
    <property type="entry name" value="N6_MTASE"/>
    <property type="match status" value="1"/>
</dbReference>
<dbReference type="InterPro" id="IPR002052">
    <property type="entry name" value="DNA_methylase_N6_adenine_CS"/>
</dbReference>
<keyword evidence="6" id="KW-1185">Reference proteome</keyword>
<dbReference type="SUPFAM" id="SSF53335">
    <property type="entry name" value="S-adenosyl-L-methionine-dependent methyltransferases"/>
    <property type="match status" value="2"/>
</dbReference>